<feature type="compositionally biased region" description="Basic and acidic residues" evidence="1">
    <location>
        <begin position="15"/>
        <end position="25"/>
    </location>
</feature>
<organism evidence="2 3">
    <name type="scientific">Quillaja saponaria</name>
    <name type="common">Soap bark tree</name>
    <dbReference type="NCBI Taxonomy" id="32244"/>
    <lineage>
        <taxon>Eukaryota</taxon>
        <taxon>Viridiplantae</taxon>
        <taxon>Streptophyta</taxon>
        <taxon>Embryophyta</taxon>
        <taxon>Tracheophyta</taxon>
        <taxon>Spermatophyta</taxon>
        <taxon>Magnoliopsida</taxon>
        <taxon>eudicotyledons</taxon>
        <taxon>Gunneridae</taxon>
        <taxon>Pentapetalae</taxon>
        <taxon>rosids</taxon>
        <taxon>fabids</taxon>
        <taxon>Fabales</taxon>
        <taxon>Quillajaceae</taxon>
        <taxon>Quillaja</taxon>
    </lineage>
</organism>
<accession>A0AAD7PSH2</accession>
<comment type="caution">
    <text evidence="2">The sequence shown here is derived from an EMBL/GenBank/DDBJ whole genome shotgun (WGS) entry which is preliminary data.</text>
</comment>
<gene>
    <name evidence="2" type="ORF">O6P43_015109</name>
</gene>
<reference evidence="2" key="1">
    <citation type="journal article" date="2023" name="Science">
        <title>Elucidation of the pathway for biosynthesis of saponin adjuvants from the soapbark tree.</title>
        <authorList>
            <person name="Reed J."/>
            <person name="Orme A."/>
            <person name="El-Demerdash A."/>
            <person name="Owen C."/>
            <person name="Martin L.B.B."/>
            <person name="Misra R.C."/>
            <person name="Kikuchi S."/>
            <person name="Rejzek M."/>
            <person name="Martin A.C."/>
            <person name="Harkess A."/>
            <person name="Leebens-Mack J."/>
            <person name="Louveau T."/>
            <person name="Stephenson M.J."/>
            <person name="Osbourn A."/>
        </authorList>
    </citation>
    <scope>NUCLEOTIDE SEQUENCE</scope>
    <source>
        <strain evidence="2">S10</strain>
    </source>
</reference>
<name>A0AAD7PSH2_QUISA</name>
<feature type="compositionally biased region" description="Polar residues" evidence="1">
    <location>
        <begin position="98"/>
        <end position="107"/>
    </location>
</feature>
<proteinExistence type="predicted"/>
<sequence>MAAELNSGGDQVVQPKKEEVMEPKPVEKIVTAETEPWFKPKKGSVFPAKKKSVKTMMVQTIADSYLKMVQPQNALKSKKGSSVYPHHPPQLQAEKKQGSPQIGTTVSKINSGGVVVQAETEPEKLAQRESGMATWTRIKHRHNTNVIVIPARRKIGEENDF</sequence>
<feature type="region of interest" description="Disordered" evidence="1">
    <location>
        <begin position="1"/>
        <end position="25"/>
    </location>
</feature>
<dbReference type="Proteomes" id="UP001163823">
    <property type="component" value="Chromosome 6"/>
</dbReference>
<keyword evidence="3" id="KW-1185">Reference proteome</keyword>
<evidence type="ECO:0000313" key="2">
    <source>
        <dbReference type="EMBL" id="KAJ7965474.1"/>
    </source>
</evidence>
<evidence type="ECO:0000313" key="3">
    <source>
        <dbReference type="Proteomes" id="UP001163823"/>
    </source>
</evidence>
<protein>
    <submittedName>
        <fullName evidence="2">Uncharacterized protein</fullName>
    </submittedName>
</protein>
<evidence type="ECO:0000256" key="1">
    <source>
        <dbReference type="SAM" id="MobiDB-lite"/>
    </source>
</evidence>
<feature type="region of interest" description="Disordered" evidence="1">
    <location>
        <begin position="76"/>
        <end position="107"/>
    </location>
</feature>
<dbReference type="AlphaFoldDB" id="A0AAD7PSH2"/>
<dbReference type="EMBL" id="JARAOO010000006">
    <property type="protein sequence ID" value="KAJ7965474.1"/>
    <property type="molecule type" value="Genomic_DNA"/>
</dbReference>